<dbReference type="AlphaFoldDB" id="A0A976A6X5"/>
<name>A0A976A6X5_9BURK</name>
<evidence type="ECO:0008006" key="3">
    <source>
        <dbReference type="Google" id="ProtNLM"/>
    </source>
</evidence>
<evidence type="ECO:0000313" key="1">
    <source>
        <dbReference type="EMBL" id="SOY65601.1"/>
    </source>
</evidence>
<dbReference type="InterPro" id="IPR009057">
    <property type="entry name" value="Homeodomain-like_sf"/>
</dbReference>
<organism evidence="1 2">
    <name type="scientific">Cupriavidus taiwanensis</name>
    <dbReference type="NCBI Taxonomy" id="164546"/>
    <lineage>
        <taxon>Bacteria</taxon>
        <taxon>Pseudomonadati</taxon>
        <taxon>Pseudomonadota</taxon>
        <taxon>Betaproteobacteria</taxon>
        <taxon>Burkholderiales</taxon>
        <taxon>Burkholderiaceae</taxon>
        <taxon>Cupriavidus</taxon>
    </lineage>
</organism>
<dbReference type="Proteomes" id="UP000257016">
    <property type="component" value="Unassembled WGS sequence"/>
</dbReference>
<accession>A0A976A6X5</accession>
<comment type="caution">
    <text evidence="1">The sequence shown here is derived from an EMBL/GenBank/DDBJ whole genome shotgun (WGS) entry which is preliminary data.</text>
</comment>
<dbReference type="EMBL" id="OFSN01000015">
    <property type="protein sequence ID" value="SOY65601.1"/>
    <property type="molecule type" value="Genomic_DNA"/>
</dbReference>
<reference evidence="1 2" key="1">
    <citation type="submission" date="2018-01" db="EMBL/GenBank/DDBJ databases">
        <authorList>
            <person name="Clerissi C."/>
        </authorList>
    </citation>
    <scope>NUCLEOTIDE SEQUENCE [LARGE SCALE GENOMIC DNA]</scope>
    <source>
        <strain evidence="1">Cupriavidus taiwanensis LMG 19430</strain>
    </source>
</reference>
<evidence type="ECO:0000313" key="2">
    <source>
        <dbReference type="Proteomes" id="UP000257016"/>
    </source>
</evidence>
<dbReference type="SUPFAM" id="SSF46689">
    <property type="entry name" value="Homeodomain-like"/>
    <property type="match status" value="1"/>
</dbReference>
<protein>
    <recommendedName>
        <fullName evidence="3">Terminase</fullName>
    </recommendedName>
</protein>
<sequence>MARPSSYKPEFAEQARKLCLLGATDAELADFFGVSEQTLNNWKTAHPAFLESLKMGKAQADADVADRLYQRAMGYSHPAEKILVVAGTVQREQYTEHYPPDTTAAIFWLKNRKKAAWRDKQEVEHTGKDGGPIQSETVALTAEEAYKRMLDGSA</sequence>
<gene>
    <name evidence="1" type="ORF">CBM2586_B10196</name>
</gene>
<proteinExistence type="predicted"/>